<evidence type="ECO:0008006" key="3">
    <source>
        <dbReference type="Google" id="ProtNLM"/>
    </source>
</evidence>
<reference evidence="2" key="1">
    <citation type="submission" date="2018-04" db="EMBL/GenBank/DDBJ databases">
        <title>WGS assembly of Panicum hallii.</title>
        <authorList>
            <person name="Lovell J."/>
            <person name="Jenkins J."/>
            <person name="Lowry D."/>
            <person name="Mamidi S."/>
            <person name="Sreedasyam A."/>
            <person name="Weng X."/>
            <person name="Barry K."/>
            <person name="Bonette J."/>
            <person name="Campitelli B."/>
            <person name="Daum C."/>
            <person name="Gordon S."/>
            <person name="Gould B."/>
            <person name="Lipzen A."/>
            <person name="Macqueen A."/>
            <person name="Palacio-Mejia J."/>
            <person name="Plott C."/>
            <person name="Shakirov E."/>
            <person name="Shu S."/>
            <person name="Yoshinaga Y."/>
            <person name="Zane M."/>
            <person name="Rokhsar D."/>
            <person name="Grimwood J."/>
            <person name="Schmutz J."/>
            <person name="Juenger T."/>
        </authorList>
    </citation>
    <scope>NUCLEOTIDE SEQUENCE [LARGE SCALE GENOMIC DNA]</scope>
    <source>
        <strain evidence="2">FIL2</strain>
    </source>
</reference>
<proteinExistence type="predicted"/>
<sequence>MRMKILVLLLLNLALLVLSSDSIEKASIRSSSADAPSVVPCISTIIRWGYCDPVGCKIECRFLSGREDGYCALLGCSCKRCGNAFRPIIHKAM</sequence>
<gene>
    <name evidence="2" type="ORF">PAHAL_1G152800</name>
</gene>
<dbReference type="EMBL" id="CM008046">
    <property type="protein sequence ID" value="PAN05707.1"/>
    <property type="molecule type" value="Genomic_DNA"/>
</dbReference>
<accession>A0A2S3GP99</accession>
<evidence type="ECO:0000256" key="1">
    <source>
        <dbReference type="SAM" id="SignalP"/>
    </source>
</evidence>
<feature type="signal peptide" evidence="1">
    <location>
        <begin position="1"/>
        <end position="19"/>
    </location>
</feature>
<feature type="chain" id="PRO_5015770449" description="Knottin scorpion toxin-like domain-containing protein" evidence="1">
    <location>
        <begin position="20"/>
        <end position="93"/>
    </location>
</feature>
<dbReference type="Gramene" id="PAN05707">
    <property type="protein sequence ID" value="PAN05707"/>
    <property type="gene ID" value="PAHAL_1G152800"/>
</dbReference>
<dbReference type="Proteomes" id="UP000243499">
    <property type="component" value="Chromosome 1"/>
</dbReference>
<protein>
    <recommendedName>
        <fullName evidence="3">Knottin scorpion toxin-like domain-containing protein</fullName>
    </recommendedName>
</protein>
<evidence type="ECO:0000313" key="2">
    <source>
        <dbReference type="EMBL" id="PAN05707.1"/>
    </source>
</evidence>
<organism evidence="2">
    <name type="scientific">Panicum hallii</name>
    <dbReference type="NCBI Taxonomy" id="206008"/>
    <lineage>
        <taxon>Eukaryota</taxon>
        <taxon>Viridiplantae</taxon>
        <taxon>Streptophyta</taxon>
        <taxon>Embryophyta</taxon>
        <taxon>Tracheophyta</taxon>
        <taxon>Spermatophyta</taxon>
        <taxon>Magnoliopsida</taxon>
        <taxon>Liliopsida</taxon>
        <taxon>Poales</taxon>
        <taxon>Poaceae</taxon>
        <taxon>PACMAD clade</taxon>
        <taxon>Panicoideae</taxon>
        <taxon>Panicodae</taxon>
        <taxon>Paniceae</taxon>
        <taxon>Panicinae</taxon>
        <taxon>Panicum</taxon>
        <taxon>Panicum sect. Panicum</taxon>
    </lineage>
</organism>
<name>A0A2S3GP99_9POAL</name>
<dbReference type="AlphaFoldDB" id="A0A2S3GP99"/>
<keyword evidence="1" id="KW-0732">Signal</keyword>